<reference evidence="4" key="1">
    <citation type="submission" date="2017-01" db="EMBL/GenBank/DDBJ databases">
        <authorList>
            <person name="Varghese N."/>
            <person name="Submissions S."/>
        </authorList>
    </citation>
    <scope>NUCLEOTIDE SEQUENCE [LARGE SCALE GENOMIC DNA]</scope>
    <source>
        <strain evidence="4">DM9</strain>
    </source>
</reference>
<dbReference type="Proteomes" id="UP000185924">
    <property type="component" value="Unassembled WGS sequence"/>
</dbReference>
<dbReference type="InterPro" id="IPR025232">
    <property type="entry name" value="DUF4174"/>
</dbReference>
<protein>
    <recommendedName>
        <fullName evidence="2">DUF4174 domain-containing protein</fullName>
    </recommendedName>
</protein>
<dbReference type="STRING" id="1077936.SAMN05421545_0680"/>
<accession>A0A1N6U517</accession>
<dbReference type="RefSeq" id="WP_234986279.1">
    <property type="nucleotide sequence ID" value="NZ_FTNM01000001.1"/>
</dbReference>
<dbReference type="Pfam" id="PF13778">
    <property type="entry name" value="DUF4174"/>
    <property type="match status" value="1"/>
</dbReference>
<evidence type="ECO:0000259" key="2">
    <source>
        <dbReference type="Pfam" id="PF13778"/>
    </source>
</evidence>
<evidence type="ECO:0000256" key="1">
    <source>
        <dbReference type="ARBA" id="ARBA00022729"/>
    </source>
</evidence>
<organism evidence="3 4">
    <name type="scientific">Pontibacter lucknowensis</name>
    <dbReference type="NCBI Taxonomy" id="1077936"/>
    <lineage>
        <taxon>Bacteria</taxon>
        <taxon>Pseudomonadati</taxon>
        <taxon>Bacteroidota</taxon>
        <taxon>Cytophagia</taxon>
        <taxon>Cytophagales</taxon>
        <taxon>Hymenobacteraceae</taxon>
        <taxon>Pontibacter</taxon>
    </lineage>
</organism>
<keyword evidence="1" id="KW-0732">Signal</keyword>
<proteinExistence type="predicted"/>
<evidence type="ECO:0000313" key="4">
    <source>
        <dbReference type="Proteomes" id="UP000185924"/>
    </source>
</evidence>
<evidence type="ECO:0000313" key="3">
    <source>
        <dbReference type="EMBL" id="SIQ60680.1"/>
    </source>
</evidence>
<dbReference type="EMBL" id="FTNM01000001">
    <property type="protein sequence ID" value="SIQ60680.1"/>
    <property type="molecule type" value="Genomic_DNA"/>
</dbReference>
<dbReference type="AlphaFoldDB" id="A0A1N6U517"/>
<sequence>MNLEVYKWENQVLLLFAASENDAEFIKQKGLNRKNMQGIAERQLVVLELVPGGNAADMREDLLKKFDVEAAGYTLLLLGKDGMEKYRSRTAVSLEEVFKIIDQMPMRRQEMRKQD</sequence>
<feature type="domain" description="DUF4174" evidence="2">
    <location>
        <begin position="3"/>
        <end position="110"/>
    </location>
</feature>
<gene>
    <name evidence="3" type="ORF">SAMN05421545_0680</name>
</gene>
<name>A0A1N6U517_9BACT</name>
<keyword evidence="4" id="KW-1185">Reference proteome</keyword>